<comment type="caution">
    <text evidence="2">The sequence shown here is derived from an EMBL/GenBank/DDBJ whole genome shotgun (WGS) entry which is preliminary data.</text>
</comment>
<dbReference type="GO" id="GO:0097367">
    <property type="term" value="F:carbohydrate derivative binding"/>
    <property type="evidence" value="ECO:0007669"/>
    <property type="project" value="InterPro"/>
</dbReference>
<dbReference type="CDD" id="cd05006">
    <property type="entry name" value="SIS_GmhA"/>
    <property type="match status" value="1"/>
</dbReference>
<proteinExistence type="predicted"/>
<reference evidence="2 3" key="1">
    <citation type="submission" date="2015-03" db="EMBL/GenBank/DDBJ databases">
        <title>Draft genome sequences of two protease-producing strains of Arsukibacterium isolated from two cold and alkaline environments.</title>
        <authorList>
            <person name="Lylloff J.E."/>
            <person name="Skov L.B."/>
            <person name="Jepsen M."/>
            <person name="Hallin P.F."/>
            <person name="Sorensen S.J."/>
            <person name="Stougaard P."/>
            <person name="Glaring M.A."/>
        </authorList>
    </citation>
    <scope>NUCLEOTIDE SEQUENCE [LARGE SCALE GENOMIC DNA]</scope>
    <source>
        <strain evidence="2 3">GCM72</strain>
    </source>
</reference>
<dbReference type="PROSITE" id="PS51464">
    <property type="entry name" value="SIS"/>
    <property type="match status" value="1"/>
</dbReference>
<gene>
    <name evidence="2" type="ORF">WG68_12910</name>
</gene>
<dbReference type="SUPFAM" id="SSF53697">
    <property type="entry name" value="SIS domain"/>
    <property type="match status" value="1"/>
</dbReference>
<name>A0A0M2V5V2_9GAMM</name>
<dbReference type="InterPro" id="IPR035461">
    <property type="entry name" value="GmhA/DiaA"/>
</dbReference>
<dbReference type="AlphaFoldDB" id="A0A0M2V5V2"/>
<sequence length="195" mass="21125">MQEHIRQLFSENIQTMIATSEALAQPIENSALVIVNTLINGGKVLCCGAGASHGLAGHFAQLLLDQFETERPCLPALALQNDISSLHPNNHINQDYLARQVRALGSAADVLLVISLTGSEQSLIKAVEAAVTSDMKVVALTIDNDSDLAGLLNQQDVELKVPAHRPARVFECYTFLLHCICELIDTTLFPQQGEL</sequence>
<dbReference type="Gene3D" id="3.40.50.10490">
    <property type="entry name" value="Glucose-6-phosphate isomerase like protein, domain 1"/>
    <property type="match status" value="1"/>
</dbReference>
<dbReference type="InterPro" id="IPR001347">
    <property type="entry name" value="SIS_dom"/>
</dbReference>
<dbReference type="PANTHER" id="PTHR30390:SF6">
    <property type="entry name" value="DNAA INITIATOR-ASSOCIATING PROTEIN DIAA"/>
    <property type="match status" value="1"/>
</dbReference>
<dbReference type="STRING" id="336831.WG68_12910"/>
<dbReference type="PANTHER" id="PTHR30390">
    <property type="entry name" value="SEDOHEPTULOSE 7-PHOSPHATE ISOMERASE / DNAA INITIATOR-ASSOCIATING FACTOR FOR REPLICATION INITIATION"/>
    <property type="match status" value="1"/>
</dbReference>
<dbReference type="PATRIC" id="fig|336831.14.peg.1814"/>
<dbReference type="InterPro" id="IPR046348">
    <property type="entry name" value="SIS_dom_sf"/>
</dbReference>
<accession>A0A0M2V5V2</accession>
<dbReference type="EMBL" id="LAHO01000012">
    <property type="protein sequence ID" value="KKO45030.1"/>
    <property type="molecule type" value="Genomic_DNA"/>
</dbReference>
<dbReference type="GO" id="GO:1901135">
    <property type="term" value="P:carbohydrate derivative metabolic process"/>
    <property type="evidence" value="ECO:0007669"/>
    <property type="project" value="InterPro"/>
</dbReference>
<protein>
    <submittedName>
        <fullName evidence="2">DnaA initiator-associating protein DiaA</fullName>
    </submittedName>
</protein>
<dbReference type="InterPro" id="IPR050099">
    <property type="entry name" value="SIS_GmhA/DiaA_subfam"/>
</dbReference>
<evidence type="ECO:0000313" key="2">
    <source>
        <dbReference type="EMBL" id="KKO45030.1"/>
    </source>
</evidence>
<dbReference type="RefSeq" id="WP_046558111.1">
    <property type="nucleotide sequence ID" value="NZ_LAHO01000012.1"/>
</dbReference>
<evidence type="ECO:0000259" key="1">
    <source>
        <dbReference type="PROSITE" id="PS51464"/>
    </source>
</evidence>
<dbReference type="Proteomes" id="UP000034228">
    <property type="component" value="Unassembled WGS sequence"/>
</dbReference>
<dbReference type="Pfam" id="PF13580">
    <property type="entry name" value="SIS_2"/>
    <property type="match status" value="1"/>
</dbReference>
<evidence type="ECO:0000313" key="3">
    <source>
        <dbReference type="Proteomes" id="UP000034228"/>
    </source>
</evidence>
<feature type="domain" description="SIS" evidence="1">
    <location>
        <begin position="34"/>
        <end position="194"/>
    </location>
</feature>
<organism evidence="2 3">
    <name type="scientific">Arsukibacterium ikkense</name>
    <dbReference type="NCBI Taxonomy" id="336831"/>
    <lineage>
        <taxon>Bacteria</taxon>
        <taxon>Pseudomonadati</taxon>
        <taxon>Pseudomonadota</taxon>
        <taxon>Gammaproteobacteria</taxon>
        <taxon>Chromatiales</taxon>
        <taxon>Chromatiaceae</taxon>
        <taxon>Arsukibacterium</taxon>
    </lineage>
</organism>
<keyword evidence="3" id="KW-1185">Reference proteome</keyword>
<dbReference type="OrthoDB" id="9810929at2"/>